<evidence type="ECO:0000313" key="2">
    <source>
        <dbReference type="EMBL" id="CAH2276215.1"/>
    </source>
</evidence>
<protein>
    <submittedName>
        <fullName evidence="2">Uncharacterized protein</fullName>
    </submittedName>
</protein>
<dbReference type="AlphaFoldDB" id="A0AAD1RQG9"/>
<accession>A0AAD1RQG9</accession>
<keyword evidence="3" id="KW-1185">Reference proteome</keyword>
<name>A0AAD1RQG9_PELCU</name>
<dbReference type="EMBL" id="OW240914">
    <property type="protein sequence ID" value="CAH2276215.1"/>
    <property type="molecule type" value="Genomic_DNA"/>
</dbReference>
<reference evidence="2" key="1">
    <citation type="submission" date="2022-03" db="EMBL/GenBank/DDBJ databases">
        <authorList>
            <person name="Alioto T."/>
            <person name="Alioto T."/>
            <person name="Gomez Garrido J."/>
        </authorList>
    </citation>
    <scope>NUCLEOTIDE SEQUENCE</scope>
</reference>
<proteinExistence type="predicted"/>
<dbReference type="Proteomes" id="UP001295444">
    <property type="component" value="Chromosome 03"/>
</dbReference>
<gene>
    <name evidence="2" type="ORF">PECUL_23A041086</name>
</gene>
<sequence>MSLIPKIQYLFRTLQIPLPKQYLKNMQHTINTFIWEGKKARVAAGTLQQAGHPETHQDNSLPHHHISKPDCGKKTMPPTLQGVIKQVKQNWEYELMAAAQFGARTHIYEAHKTWKASTKPEVRVLEAIDTLEGRTQTTHQGPQKVESTSPTRCNGKQPS</sequence>
<feature type="region of interest" description="Disordered" evidence="1">
    <location>
        <begin position="133"/>
        <end position="159"/>
    </location>
</feature>
<evidence type="ECO:0000256" key="1">
    <source>
        <dbReference type="SAM" id="MobiDB-lite"/>
    </source>
</evidence>
<organism evidence="2 3">
    <name type="scientific">Pelobates cultripes</name>
    <name type="common">Western spadefoot toad</name>
    <dbReference type="NCBI Taxonomy" id="61616"/>
    <lineage>
        <taxon>Eukaryota</taxon>
        <taxon>Metazoa</taxon>
        <taxon>Chordata</taxon>
        <taxon>Craniata</taxon>
        <taxon>Vertebrata</taxon>
        <taxon>Euteleostomi</taxon>
        <taxon>Amphibia</taxon>
        <taxon>Batrachia</taxon>
        <taxon>Anura</taxon>
        <taxon>Pelobatoidea</taxon>
        <taxon>Pelobatidae</taxon>
        <taxon>Pelobates</taxon>
    </lineage>
</organism>
<evidence type="ECO:0000313" key="3">
    <source>
        <dbReference type="Proteomes" id="UP001295444"/>
    </source>
</evidence>